<evidence type="ECO:0000313" key="1">
    <source>
        <dbReference type="EMBL" id="KAF3558459.1"/>
    </source>
</evidence>
<accession>A0A8S9R501</accession>
<gene>
    <name evidence="1" type="ORF">F2Q69_00013976</name>
</gene>
<name>A0A8S9R501_BRACR</name>
<reference evidence="1" key="1">
    <citation type="submission" date="2019-12" db="EMBL/GenBank/DDBJ databases">
        <title>Genome sequencing and annotation of Brassica cretica.</title>
        <authorList>
            <person name="Studholme D.J."/>
            <person name="Sarris P."/>
        </authorList>
    </citation>
    <scope>NUCLEOTIDE SEQUENCE</scope>
    <source>
        <strain evidence="1">PFS-109/04</strain>
        <tissue evidence="1">Leaf</tissue>
    </source>
</reference>
<dbReference type="Proteomes" id="UP000712600">
    <property type="component" value="Unassembled WGS sequence"/>
</dbReference>
<dbReference type="EMBL" id="QGKX02000996">
    <property type="protein sequence ID" value="KAF3558459.1"/>
    <property type="molecule type" value="Genomic_DNA"/>
</dbReference>
<protein>
    <submittedName>
        <fullName evidence="1">Uncharacterized protein</fullName>
    </submittedName>
</protein>
<sequence length="71" mass="8172">MKWAYRRQNISPLKSTALQRLHRVKRSKTDKEQNRWSSTVRLGTTNGIEESLSCAGIQRGSVALNDNKWLT</sequence>
<proteinExistence type="predicted"/>
<organism evidence="1 2">
    <name type="scientific">Brassica cretica</name>
    <name type="common">Mustard</name>
    <dbReference type="NCBI Taxonomy" id="69181"/>
    <lineage>
        <taxon>Eukaryota</taxon>
        <taxon>Viridiplantae</taxon>
        <taxon>Streptophyta</taxon>
        <taxon>Embryophyta</taxon>
        <taxon>Tracheophyta</taxon>
        <taxon>Spermatophyta</taxon>
        <taxon>Magnoliopsida</taxon>
        <taxon>eudicotyledons</taxon>
        <taxon>Gunneridae</taxon>
        <taxon>Pentapetalae</taxon>
        <taxon>rosids</taxon>
        <taxon>malvids</taxon>
        <taxon>Brassicales</taxon>
        <taxon>Brassicaceae</taxon>
        <taxon>Brassiceae</taxon>
        <taxon>Brassica</taxon>
    </lineage>
</organism>
<dbReference type="AlphaFoldDB" id="A0A8S9R501"/>
<comment type="caution">
    <text evidence="1">The sequence shown here is derived from an EMBL/GenBank/DDBJ whole genome shotgun (WGS) entry which is preliminary data.</text>
</comment>
<evidence type="ECO:0000313" key="2">
    <source>
        <dbReference type="Proteomes" id="UP000712600"/>
    </source>
</evidence>